<keyword evidence="3" id="KW-1185">Reference proteome</keyword>
<organism evidence="2 3">
    <name type="scientific">Porphyra umbilicalis</name>
    <name type="common">Purple laver</name>
    <name type="synonym">Red alga</name>
    <dbReference type="NCBI Taxonomy" id="2786"/>
    <lineage>
        <taxon>Eukaryota</taxon>
        <taxon>Rhodophyta</taxon>
        <taxon>Bangiophyceae</taxon>
        <taxon>Bangiales</taxon>
        <taxon>Bangiaceae</taxon>
        <taxon>Porphyra</taxon>
    </lineage>
</organism>
<feature type="region of interest" description="Disordered" evidence="1">
    <location>
        <begin position="400"/>
        <end position="504"/>
    </location>
</feature>
<feature type="region of interest" description="Disordered" evidence="1">
    <location>
        <begin position="203"/>
        <end position="276"/>
    </location>
</feature>
<feature type="compositionally biased region" description="Low complexity" evidence="1">
    <location>
        <begin position="253"/>
        <end position="268"/>
    </location>
</feature>
<feature type="compositionally biased region" description="Polar residues" evidence="1">
    <location>
        <begin position="176"/>
        <end position="188"/>
    </location>
</feature>
<accession>A0A1X6NKI0</accession>
<evidence type="ECO:0000256" key="1">
    <source>
        <dbReference type="SAM" id="MobiDB-lite"/>
    </source>
</evidence>
<reference evidence="2 3" key="1">
    <citation type="submission" date="2017-03" db="EMBL/GenBank/DDBJ databases">
        <title>WGS assembly of Porphyra umbilicalis.</title>
        <authorList>
            <person name="Brawley S.H."/>
            <person name="Blouin N.A."/>
            <person name="Ficko-Blean E."/>
            <person name="Wheeler G.L."/>
            <person name="Lohr M."/>
            <person name="Goodson H.V."/>
            <person name="Jenkins J.W."/>
            <person name="Blaby-Haas C.E."/>
            <person name="Helliwell K.E."/>
            <person name="Chan C."/>
            <person name="Marriage T."/>
            <person name="Bhattacharya D."/>
            <person name="Klein A.S."/>
            <person name="Badis Y."/>
            <person name="Brodie J."/>
            <person name="Cao Y."/>
            <person name="Collen J."/>
            <person name="Dittami S.M."/>
            <person name="Gachon C.M."/>
            <person name="Green B.R."/>
            <person name="Karpowicz S."/>
            <person name="Kim J.W."/>
            <person name="Kudahl U."/>
            <person name="Lin S."/>
            <person name="Michel G."/>
            <person name="Mittag M."/>
            <person name="Olson B.J."/>
            <person name="Pangilinan J."/>
            <person name="Peng Y."/>
            <person name="Qiu H."/>
            <person name="Shu S."/>
            <person name="Singer J.T."/>
            <person name="Smith A.G."/>
            <person name="Sprecher B.N."/>
            <person name="Wagner V."/>
            <person name="Wang W."/>
            <person name="Wang Z.-Y."/>
            <person name="Yan J."/>
            <person name="Yarish C."/>
            <person name="Zoeuner-Riek S."/>
            <person name="Zhuang Y."/>
            <person name="Zou Y."/>
            <person name="Lindquist E.A."/>
            <person name="Grimwood J."/>
            <person name="Barry K."/>
            <person name="Rokhsar D.S."/>
            <person name="Schmutz J."/>
            <person name="Stiller J.W."/>
            <person name="Grossman A.R."/>
            <person name="Prochnik S.E."/>
        </authorList>
    </citation>
    <scope>NUCLEOTIDE SEQUENCE [LARGE SCALE GENOMIC DNA]</scope>
    <source>
        <strain evidence="2">4086291</strain>
    </source>
</reference>
<dbReference type="EMBL" id="KV919760">
    <property type="protein sequence ID" value="OSX69129.1"/>
    <property type="molecule type" value="Genomic_DNA"/>
</dbReference>
<gene>
    <name evidence="2" type="ORF">BU14_1822s0001</name>
</gene>
<proteinExistence type="predicted"/>
<evidence type="ECO:0000313" key="3">
    <source>
        <dbReference type="Proteomes" id="UP000218209"/>
    </source>
</evidence>
<name>A0A1X6NKI0_PORUM</name>
<feature type="region of interest" description="Disordered" evidence="1">
    <location>
        <begin position="356"/>
        <end position="381"/>
    </location>
</feature>
<feature type="region of interest" description="Disordered" evidence="1">
    <location>
        <begin position="68"/>
        <end position="188"/>
    </location>
</feature>
<feature type="compositionally biased region" description="Basic and acidic residues" evidence="1">
    <location>
        <begin position="425"/>
        <end position="436"/>
    </location>
</feature>
<feature type="compositionally biased region" description="Gly residues" evidence="1">
    <location>
        <begin position="147"/>
        <end position="166"/>
    </location>
</feature>
<dbReference type="Proteomes" id="UP000218209">
    <property type="component" value="Unassembled WGS sequence"/>
</dbReference>
<dbReference type="AlphaFoldDB" id="A0A1X6NKI0"/>
<protein>
    <submittedName>
        <fullName evidence="2">Uncharacterized protein</fullName>
    </submittedName>
</protein>
<feature type="compositionally biased region" description="Polar residues" evidence="1">
    <location>
        <begin position="238"/>
        <end position="248"/>
    </location>
</feature>
<evidence type="ECO:0000313" key="2">
    <source>
        <dbReference type="EMBL" id="OSX69129.1"/>
    </source>
</evidence>
<feature type="compositionally biased region" description="Basic and acidic residues" evidence="1">
    <location>
        <begin position="492"/>
        <end position="504"/>
    </location>
</feature>
<sequence>MWMERKPNLVTQVSRTTVFPRRLSRPPHHHSRHAGRDGTCCPCSQTNSACERARRAAETDTVITATAATAAARSKRHPIEADPPQNNAVSKTPPAGKSRRGSPPREKNANGRYETVTHHLRGGGAAKDDRRRGGRRRPPPPTHASVRGGGGGCQRGGGGGGSGGAADGSSAPPSARTSLYPTQHSSSSVDLFQRYGPLVKAGRAATQGHPLVHHKSRSEADRGDGRCAGNAAPPPRASSMQTHQNGSLSWPVPARMAGSAAATASPRTCTPPRHKPSMVLVEPSSAASSEAATASGTVEDVARRGAHVPVAVHADELRRPVVAPAAAMAIVVGGTPAIATMPTTVTVSRMATAAARSPAAALTRRTRGRRRGGVGTLREGPKDTAQRYWRNVQQVRGEADRGDIWKHLPENEHAERAPVGRSKSRPVDDRVGRHGEAPSVVGVEEGGKDVGVGSGEGNRDAGSSGRGRGHRSLQRWAGDTRDRPKGGQSMRGKGEERVWGSWKD</sequence>
<feature type="compositionally biased region" description="Basic and acidic residues" evidence="1">
    <location>
        <begin position="400"/>
        <end position="418"/>
    </location>
</feature>